<name>A0A146JXD7_9EUKA</name>
<evidence type="ECO:0000313" key="1">
    <source>
        <dbReference type="EMBL" id="JAP89323.1"/>
    </source>
</evidence>
<reference evidence="1" key="1">
    <citation type="submission" date="2015-07" db="EMBL/GenBank/DDBJ databases">
        <title>Adaptation to a free-living lifestyle via gene acquisitions in the diplomonad Trepomonas sp. PC1.</title>
        <authorList>
            <person name="Xu F."/>
            <person name="Jerlstrom-Hultqvist J."/>
            <person name="Kolisko M."/>
            <person name="Simpson A.G.B."/>
            <person name="Roger A.J."/>
            <person name="Svard S.G."/>
            <person name="Andersson J.O."/>
        </authorList>
    </citation>
    <scope>NUCLEOTIDE SEQUENCE</scope>
    <source>
        <strain evidence="1">PC1</strain>
    </source>
</reference>
<dbReference type="AlphaFoldDB" id="A0A146JXD7"/>
<gene>
    <name evidence="1" type="ORF">TPC1_31182</name>
</gene>
<sequence length="393" mass="47389">VSTNELLKRVEENITNLLKRYDDLIQEKYLKEYQQLPLPEGFSKTHLKEKELRKNQKEQFDYIYERRQRFYAEKYKFYVQRDGPVIRDNLQFKTVGAILNFNLLELKALLVNVKEKLATIIEDHQQKQQQFAPQMEDLNDKSQQISELMNKVLQLSTYPEDIAGDECWRCLEQFFVEEKQIDWQEFEFGDDKPAGFHFTAFQLCDLDVSKFYVGCQTEYFLNTDELEDLKRYLENMESTADPKSVIYNYVLVYQQLFDMCESQDENMDPEQLVDTISKQYGFEDFQDLVNKTALQVNLQEKLSNFKGNILDKLRQEYDLFQIEKRKKGSNEEGKRMQIVEFEMNQKINEQREELKYIEKVSQRIREWMTWFESVVEQKTRVQKLKNRVLQQEE</sequence>
<proteinExistence type="predicted"/>
<feature type="non-terminal residue" evidence="1">
    <location>
        <position position="1"/>
    </location>
</feature>
<protein>
    <submittedName>
        <fullName evidence="1">Uncharacterized protein</fullName>
    </submittedName>
</protein>
<accession>A0A146JXD7</accession>
<dbReference type="EMBL" id="GDID01007283">
    <property type="protein sequence ID" value="JAP89323.1"/>
    <property type="molecule type" value="Transcribed_RNA"/>
</dbReference>
<organism evidence="1">
    <name type="scientific">Trepomonas sp. PC1</name>
    <dbReference type="NCBI Taxonomy" id="1076344"/>
    <lineage>
        <taxon>Eukaryota</taxon>
        <taxon>Metamonada</taxon>
        <taxon>Diplomonadida</taxon>
        <taxon>Hexamitidae</taxon>
        <taxon>Hexamitinae</taxon>
        <taxon>Trepomonas</taxon>
    </lineage>
</organism>